<dbReference type="Proteomes" id="UP000504637">
    <property type="component" value="Unplaced"/>
</dbReference>
<gene>
    <name evidence="2" type="ORF">K489DRAFT_406629</name>
</gene>
<dbReference type="AlphaFoldDB" id="A0A6J3MCQ6"/>
<proteinExistence type="predicted"/>
<reference evidence="2" key="3">
    <citation type="submission" date="2025-08" db="UniProtKB">
        <authorList>
            <consortium name="RefSeq"/>
        </authorList>
    </citation>
    <scope>IDENTIFICATION</scope>
    <source>
        <strain evidence="2">CBS 342.82</strain>
    </source>
</reference>
<organism evidence="2">
    <name type="scientific">Dissoconium aciculare CBS 342.82</name>
    <dbReference type="NCBI Taxonomy" id="1314786"/>
    <lineage>
        <taxon>Eukaryota</taxon>
        <taxon>Fungi</taxon>
        <taxon>Dikarya</taxon>
        <taxon>Ascomycota</taxon>
        <taxon>Pezizomycotina</taxon>
        <taxon>Dothideomycetes</taxon>
        <taxon>Dothideomycetidae</taxon>
        <taxon>Mycosphaerellales</taxon>
        <taxon>Dissoconiaceae</taxon>
        <taxon>Dissoconium</taxon>
    </lineage>
</organism>
<accession>A0A6J3MCQ6</accession>
<name>A0A6J3MCQ6_9PEZI</name>
<protein>
    <submittedName>
        <fullName evidence="2">Uncharacterized protein</fullName>
    </submittedName>
</protein>
<keyword evidence="1" id="KW-1185">Reference proteome</keyword>
<reference evidence="2" key="2">
    <citation type="submission" date="2020-04" db="EMBL/GenBank/DDBJ databases">
        <authorList>
            <consortium name="NCBI Genome Project"/>
        </authorList>
    </citation>
    <scope>NUCLEOTIDE SEQUENCE</scope>
    <source>
        <strain evidence="2">CBS 342.82</strain>
    </source>
</reference>
<evidence type="ECO:0000313" key="1">
    <source>
        <dbReference type="Proteomes" id="UP000504637"/>
    </source>
</evidence>
<dbReference type="GeneID" id="54365076"/>
<sequence>MRGFTYAVLLASASGTAYATIPALGVLLSPVLNGLPSATQQIPSSAALLPATSCASGKVVPLASALSTCAPARSYCASLYTQSVYSTGIQFEYVTSTAIKTVTPCAVAGGNKSSRPTSFSTRHGPITITTVKNSASKPTTTISPDNAFSALKKLPSNCRSSICASLAGTATVTTTVIAPTVKYVPPTNTYKPITCGAQELCDNSGTNIAFCRPKPGLNTCEPAVELGKVPTCKSTNGCTGGCYHVPVPGTTSASPLDYDANPQYYFDGLCAKTPANSTAPVTSLPICNSDRDCGSGELCVLVALIEYNFRCVKAASELC</sequence>
<dbReference type="RefSeq" id="XP_033462841.1">
    <property type="nucleotide sequence ID" value="XM_033607276.1"/>
</dbReference>
<reference evidence="2" key="1">
    <citation type="submission" date="2020-01" db="EMBL/GenBank/DDBJ databases">
        <authorList>
            <consortium name="DOE Joint Genome Institute"/>
            <person name="Haridas S."/>
            <person name="Albert R."/>
            <person name="Binder M."/>
            <person name="Bloem J."/>
            <person name="Labutti K."/>
            <person name="Salamov A."/>
            <person name="Andreopoulos B."/>
            <person name="Baker S.E."/>
            <person name="Barry K."/>
            <person name="Bills G."/>
            <person name="Bluhm B.H."/>
            <person name="Cannon C."/>
            <person name="Castanera R."/>
            <person name="Culley D.E."/>
            <person name="Daum C."/>
            <person name="Ezra D."/>
            <person name="Gonzalez J.B."/>
            <person name="Henrissat B."/>
            <person name="Kuo A."/>
            <person name="Liang C."/>
            <person name="Lipzen A."/>
            <person name="Lutzoni F."/>
            <person name="Magnuson J."/>
            <person name="Mondo S."/>
            <person name="Nolan M."/>
            <person name="Ohm R."/>
            <person name="Pangilinan J."/>
            <person name="Park H.-J."/>
            <person name="Ramirez L."/>
            <person name="Alfaro M."/>
            <person name="Sun H."/>
            <person name="Tritt A."/>
            <person name="Yoshinaga Y."/>
            <person name="Zwiers L.-H."/>
            <person name="Turgeon B.G."/>
            <person name="Goodwin S.B."/>
            <person name="Spatafora J.W."/>
            <person name="Crous P.W."/>
            <person name="Grigoriev I.V."/>
        </authorList>
    </citation>
    <scope>NUCLEOTIDE SEQUENCE</scope>
    <source>
        <strain evidence="2">CBS 342.82</strain>
    </source>
</reference>
<evidence type="ECO:0000313" key="2">
    <source>
        <dbReference type="RefSeq" id="XP_033462841.1"/>
    </source>
</evidence>